<organism evidence="1 2">
    <name type="scientific">Castellaniella hirudinis</name>
    <dbReference type="NCBI Taxonomy" id="1144617"/>
    <lineage>
        <taxon>Bacteria</taxon>
        <taxon>Pseudomonadati</taxon>
        <taxon>Pseudomonadota</taxon>
        <taxon>Betaproteobacteria</taxon>
        <taxon>Burkholderiales</taxon>
        <taxon>Alcaligenaceae</taxon>
        <taxon>Castellaniella</taxon>
    </lineage>
</organism>
<comment type="caution">
    <text evidence="1">The sequence shown here is derived from an EMBL/GenBank/DDBJ whole genome shotgun (WGS) entry which is preliminary data.</text>
</comment>
<proteinExistence type="predicted"/>
<name>A0ABV8S1H8_9BURK</name>
<dbReference type="Proteomes" id="UP001595756">
    <property type="component" value="Unassembled WGS sequence"/>
</dbReference>
<dbReference type="RefSeq" id="WP_376813961.1">
    <property type="nucleotide sequence ID" value="NZ_JBHSDY010000010.1"/>
</dbReference>
<accession>A0ABV8S1H8</accession>
<sequence length="225" mass="24660">MTQQGFLAIWCEMSADDLVDYRNWLTQEHISDRIYSPGFLGVRLFASVDNACAHFILYATESPAVMQAPPYLQILNTPSPWTQRLMVKFGPFDRAAGERVVKIGRGFGSHVLVSRVRSGGAPIDPAQARDALRAFIRLPETVGVRLLRTDRGTTGIQSAEKQMRSGKEGDFDYLLVVEALCEAGAASARDSLAGILQAAIPDVQSHDSLVCKTLYGELPYEGETP</sequence>
<dbReference type="EMBL" id="JBHSDY010000010">
    <property type="protein sequence ID" value="MFC4299428.1"/>
    <property type="molecule type" value="Genomic_DNA"/>
</dbReference>
<evidence type="ECO:0000313" key="1">
    <source>
        <dbReference type="EMBL" id="MFC4299428.1"/>
    </source>
</evidence>
<evidence type="ECO:0000313" key="2">
    <source>
        <dbReference type="Proteomes" id="UP001595756"/>
    </source>
</evidence>
<keyword evidence="2" id="KW-1185">Reference proteome</keyword>
<protein>
    <submittedName>
        <fullName evidence="1">Uncharacterized protein</fullName>
    </submittedName>
</protein>
<gene>
    <name evidence="1" type="ORF">ACFO0J_15400</name>
</gene>
<reference evidence="2" key="1">
    <citation type="journal article" date="2019" name="Int. J. Syst. Evol. Microbiol.">
        <title>The Global Catalogue of Microorganisms (GCM) 10K type strain sequencing project: providing services to taxonomists for standard genome sequencing and annotation.</title>
        <authorList>
            <consortium name="The Broad Institute Genomics Platform"/>
            <consortium name="The Broad Institute Genome Sequencing Center for Infectious Disease"/>
            <person name="Wu L."/>
            <person name="Ma J."/>
        </authorList>
    </citation>
    <scope>NUCLEOTIDE SEQUENCE [LARGE SCALE GENOMIC DNA]</scope>
    <source>
        <strain evidence="2">CGMCC 1.19029</strain>
    </source>
</reference>